<evidence type="ECO:0000313" key="2">
    <source>
        <dbReference type="Proteomes" id="UP000180194"/>
    </source>
</evidence>
<comment type="caution">
    <text evidence="1">The sequence shown here is derived from an EMBL/GenBank/DDBJ whole genome shotgun (WGS) entry which is preliminary data.</text>
</comment>
<reference evidence="1 2" key="1">
    <citation type="submission" date="2016-07" db="EMBL/GenBank/DDBJ databases">
        <title>Bacillus oceanisediminis whole genome.</title>
        <authorList>
            <person name="Pal Y."/>
            <person name="Verma A."/>
            <person name="Mual P."/>
            <person name="Srinivasan K."/>
        </authorList>
    </citation>
    <scope>NUCLEOTIDE SEQUENCE [LARGE SCALE GENOMIC DNA]</scope>
    <source>
        <strain evidence="1 2">Bhandara28</strain>
    </source>
</reference>
<organism evidence="1 2">
    <name type="scientific">Cytobacillus oceanisediminis</name>
    <dbReference type="NCBI Taxonomy" id="665099"/>
    <lineage>
        <taxon>Bacteria</taxon>
        <taxon>Bacillati</taxon>
        <taxon>Bacillota</taxon>
        <taxon>Bacilli</taxon>
        <taxon>Bacillales</taxon>
        <taxon>Bacillaceae</taxon>
        <taxon>Cytobacillus</taxon>
    </lineage>
</organism>
<gene>
    <name evidence="1" type="ORF">BBV17_25210</name>
</gene>
<dbReference type="EMBL" id="MBRJ01000040">
    <property type="protein sequence ID" value="OHX44803.1"/>
    <property type="molecule type" value="Genomic_DNA"/>
</dbReference>
<accession>A0ABX3CMT5</accession>
<evidence type="ECO:0000313" key="1">
    <source>
        <dbReference type="EMBL" id="OHX44803.1"/>
    </source>
</evidence>
<sequence>MSSDERDVLYKSISQKLTMPFPMGSVENTDTPGRASIPVQAYIQRLEEAAGPYWSWRLSGEPVIYHQDEQILVKGILKILDVEREGVGFSNFKTYQDTGKIQNLKSAILSAESDALRKACDKYMMGWKDLAPYRKWANNPAVGLTVDKGNTAAVVAESSKKCVKCGNLLTLEELKFLEENNIRIKYCRKDIPAQLLKKRGE</sequence>
<name>A0ABX3CMT5_9BACI</name>
<dbReference type="RefSeq" id="WP_071158766.1">
    <property type="nucleotide sequence ID" value="NZ_MBRJ01000040.1"/>
</dbReference>
<protein>
    <submittedName>
        <fullName evidence="1">Uncharacterized protein</fullName>
    </submittedName>
</protein>
<proteinExistence type="predicted"/>
<keyword evidence="2" id="KW-1185">Reference proteome</keyword>
<dbReference type="Proteomes" id="UP000180194">
    <property type="component" value="Unassembled WGS sequence"/>
</dbReference>